<dbReference type="Proteomes" id="UP000472262">
    <property type="component" value="Unassembled WGS sequence"/>
</dbReference>
<organism evidence="1 2">
    <name type="scientific">Sinocyclocheilus grahami</name>
    <name type="common">Dianchi golden-line fish</name>
    <name type="synonym">Barbus grahami</name>
    <dbReference type="NCBI Taxonomy" id="75366"/>
    <lineage>
        <taxon>Eukaryota</taxon>
        <taxon>Metazoa</taxon>
        <taxon>Chordata</taxon>
        <taxon>Craniata</taxon>
        <taxon>Vertebrata</taxon>
        <taxon>Euteleostomi</taxon>
        <taxon>Actinopterygii</taxon>
        <taxon>Neopterygii</taxon>
        <taxon>Teleostei</taxon>
        <taxon>Ostariophysi</taxon>
        <taxon>Cypriniformes</taxon>
        <taxon>Cyprinidae</taxon>
        <taxon>Cyprininae</taxon>
        <taxon>Sinocyclocheilus</taxon>
    </lineage>
</organism>
<dbReference type="AlphaFoldDB" id="A0A672PV89"/>
<evidence type="ECO:0000313" key="1">
    <source>
        <dbReference type="Ensembl" id="ENSSGRP00000065085.1"/>
    </source>
</evidence>
<sequence>SEMSILNKGLSYVPTFATDPFQIKIELFNKNSDIVIKPADKGGGLVLVNTSDYVVKSDNSYLMVNFIRSYSLILLNTEKAYLMLSGIGSLTESLSNFIDAHIRPLVVQLPSYLRDTGDFLEHLSNIQERNDYIFGNP</sequence>
<evidence type="ECO:0000313" key="2">
    <source>
        <dbReference type="Proteomes" id="UP000472262"/>
    </source>
</evidence>
<protein>
    <submittedName>
        <fullName evidence="1">Uncharacterized protein</fullName>
    </submittedName>
</protein>
<reference evidence="1" key="2">
    <citation type="submission" date="2025-09" db="UniProtKB">
        <authorList>
            <consortium name="Ensembl"/>
        </authorList>
    </citation>
    <scope>IDENTIFICATION</scope>
</reference>
<dbReference type="InParanoid" id="A0A672PV89"/>
<keyword evidence="2" id="KW-1185">Reference proteome</keyword>
<proteinExistence type="predicted"/>
<accession>A0A672PV89</accession>
<name>A0A672PV89_SINGR</name>
<dbReference type="Ensembl" id="ENSSGRT00000069398.1">
    <property type="protein sequence ID" value="ENSSGRP00000065085.1"/>
    <property type="gene ID" value="ENSSGRG00000033531.1"/>
</dbReference>
<reference evidence="1" key="1">
    <citation type="submission" date="2025-08" db="UniProtKB">
        <authorList>
            <consortium name="Ensembl"/>
        </authorList>
    </citation>
    <scope>IDENTIFICATION</scope>
</reference>